<evidence type="ECO:0000313" key="2">
    <source>
        <dbReference type="Proteomes" id="UP000595140"/>
    </source>
</evidence>
<gene>
    <name evidence="1" type="ORF">CCAM_LOCUS19026</name>
</gene>
<organism evidence="1 2">
    <name type="scientific">Cuscuta campestris</name>
    <dbReference type="NCBI Taxonomy" id="132261"/>
    <lineage>
        <taxon>Eukaryota</taxon>
        <taxon>Viridiplantae</taxon>
        <taxon>Streptophyta</taxon>
        <taxon>Embryophyta</taxon>
        <taxon>Tracheophyta</taxon>
        <taxon>Spermatophyta</taxon>
        <taxon>Magnoliopsida</taxon>
        <taxon>eudicotyledons</taxon>
        <taxon>Gunneridae</taxon>
        <taxon>Pentapetalae</taxon>
        <taxon>asterids</taxon>
        <taxon>lamiids</taxon>
        <taxon>Solanales</taxon>
        <taxon>Convolvulaceae</taxon>
        <taxon>Cuscuteae</taxon>
        <taxon>Cuscuta</taxon>
        <taxon>Cuscuta subgen. Grammica</taxon>
        <taxon>Cuscuta sect. Cleistogrammica</taxon>
    </lineage>
</organism>
<proteinExistence type="predicted"/>
<dbReference type="OrthoDB" id="1936908at2759"/>
<dbReference type="EMBL" id="OOIL02001646">
    <property type="protein sequence ID" value="VFQ77250.1"/>
    <property type="molecule type" value="Genomic_DNA"/>
</dbReference>
<sequence>MLRLELKTLKKSASWHCINTMQSDLNVPLGDHPRLASQLLRKGAEWWKCVDCDLQTSKLWTWAYYDWAFKKEYLPTRFSE</sequence>
<accession>A0A484LLH0</accession>
<protein>
    <submittedName>
        <fullName evidence="1">Uncharacterized protein</fullName>
    </submittedName>
</protein>
<name>A0A484LLH0_9ASTE</name>
<dbReference type="AlphaFoldDB" id="A0A484LLH0"/>
<dbReference type="Proteomes" id="UP000595140">
    <property type="component" value="Unassembled WGS sequence"/>
</dbReference>
<reference evidence="1 2" key="1">
    <citation type="submission" date="2018-04" db="EMBL/GenBank/DDBJ databases">
        <authorList>
            <person name="Vogel A."/>
        </authorList>
    </citation>
    <scope>NUCLEOTIDE SEQUENCE [LARGE SCALE GENOMIC DNA]</scope>
</reference>
<evidence type="ECO:0000313" key="1">
    <source>
        <dbReference type="EMBL" id="VFQ77250.1"/>
    </source>
</evidence>
<keyword evidence="2" id="KW-1185">Reference proteome</keyword>